<feature type="domain" description="ABM" evidence="1">
    <location>
        <begin position="2"/>
        <end position="91"/>
    </location>
</feature>
<dbReference type="InterPro" id="IPR007138">
    <property type="entry name" value="ABM_dom"/>
</dbReference>
<keyword evidence="3" id="KW-1185">Reference proteome</keyword>
<dbReference type="Pfam" id="PF03992">
    <property type="entry name" value="ABM"/>
    <property type="match status" value="1"/>
</dbReference>
<dbReference type="GO" id="GO:0004497">
    <property type="term" value="F:monooxygenase activity"/>
    <property type="evidence" value="ECO:0007669"/>
    <property type="project" value="UniProtKB-KW"/>
</dbReference>
<evidence type="ECO:0000259" key="1">
    <source>
        <dbReference type="PROSITE" id="PS51725"/>
    </source>
</evidence>
<dbReference type="Gene3D" id="3.30.70.100">
    <property type="match status" value="1"/>
</dbReference>
<dbReference type="RefSeq" id="WP_176152676.1">
    <property type="nucleotide sequence ID" value="NZ_FUYM01000013.1"/>
</dbReference>
<name>A0A1T5GBE8_9SPHN</name>
<dbReference type="PROSITE" id="PS51725">
    <property type="entry name" value="ABM"/>
    <property type="match status" value="1"/>
</dbReference>
<sequence>MVYLVGELSVRAGAEADFEAVVAELMREVRANEPEALLYQFAKARGRDGVYCVVESYASEAALEMHMAAPHLRAAMEKIAPLLTARPQIEKCDPVGAL</sequence>
<proteinExistence type="predicted"/>
<keyword evidence="2" id="KW-0503">Monooxygenase</keyword>
<dbReference type="EMBL" id="FUYM01000013">
    <property type="protein sequence ID" value="SKC05768.1"/>
    <property type="molecule type" value="Genomic_DNA"/>
</dbReference>
<dbReference type="SUPFAM" id="SSF54909">
    <property type="entry name" value="Dimeric alpha+beta barrel"/>
    <property type="match status" value="1"/>
</dbReference>
<dbReference type="Proteomes" id="UP000189818">
    <property type="component" value="Unassembled WGS sequence"/>
</dbReference>
<reference evidence="3" key="1">
    <citation type="submission" date="2017-02" db="EMBL/GenBank/DDBJ databases">
        <authorList>
            <person name="Varghese N."/>
            <person name="Submissions S."/>
        </authorList>
    </citation>
    <scope>NUCLEOTIDE SEQUENCE [LARGE SCALE GENOMIC DNA]</scope>
    <source>
        <strain evidence="3">UM2</strain>
    </source>
</reference>
<protein>
    <submittedName>
        <fullName evidence="2">Quinol monooxygenase YgiN</fullName>
    </submittedName>
</protein>
<dbReference type="InterPro" id="IPR050744">
    <property type="entry name" value="AI-2_Isomerase_LsrG"/>
</dbReference>
<organism evidence="2 3">
    <name type="scientific">Rhizorhabdus histidinilytica</name>
    <dbReference type="NCBI Taxonomy" id="439228"/>
    <lineage>
        <taxon>Bacteria</taxon>
        <taxon>Pseudomonadati</taxon>
        <taxon>Pseudomonadota</taxon>
        <taxon>Alphaproteobacteria</taxon>
        <taxon>Sphingomonadales</taxon>
        <taxon>Sphingomonadaceae</taxon>
        <taxon>Rhizorhabdus</taxon>
    </lineage>
</organism>
<dbReference type="InterPro" id="IPR011008">
    <property type="entry name" value="Dimeric_a/b-barrel"/>
</dbReference>
<dbReference type="PANTHER" id="PTHR33336">
    <property type="entry name" value="QUINOL MONOOXYGENASE YGIN-RELATED"/>
    <property type="match status" value="1"/>
</dbReference>
<accession>A0A1T5GBE8</accession>
<evidence type="ECO:0000313" key="2">
    <source>
        <dbReference type="EMBL" id="SKC05768.1"/>
    </source>
</evidence>
<keyword evidence="2" id="KW-0560">Oxidoreductase</keyword>
<evidence type="ECO:0000313" key="3">
    <source>
        <dbReference type="Proteomes" id="UP000189818"/>
    </source>
</evidence>
<dbReference type="AlphaFoldDB" id="A0A1T5GBE8"/>
<dbReference type="PANTHER" id="PTHR33336:SF3">
    <property type="entry name" value="ABM DOMAIN-CONTAINING PROTEIN"/>
    <property type="match status" value="1"/>
</dbReference>
<gene>
    <name evidence="2" type="ORF">SAMN06295920_11372</name>
</gene>
<dbReference type="STRING" id="439228.SAMN06295920_11372"/>